<dbReference type="PROSITE" id="PS51257">
    <property type="entry name" value="PROKAR_LIPOPROTEIN"/>
    <property type="match status" value="1"/>
</dbReference>
<sequence length="84" mass="9286">MNKRLSFVLLSVLLAATVGCSHKQTQEFDARLEAAENNAATARLRADEAYMKAEQAQATASQALRTADEEKVRASRMTNKTTRK</sequence>
<evidence type="ECO:0000256" key="3">
    <source>
        <dbReference type="SAM" id="SignalP"/>
    </source>
</evidence>
<name>A0A423JMS2_9PSED</name>
<keyword evidence="1" id="KW-0175">Coiled coil</keyword>
<feature type="chain" id="PRO_5019556620" evidence="3">
    <location>
        <begin position="24"/>
        <end position="84"/>
    </location>
</feature>
<feature type="coiled-coil region" evidence="1">
    <location>
        <begin position="25"/>
        <end position="52"/>
    </location>
</feature>
<feature type="region of interest" description="Disordered" evidence="2">
    <location>
        <begin position="60"/>
        <end position="84"/>
    </location>
</feature>
<organism evidence="4 5">
    <name type="scientific">Pseudomonas brassicacearum</name>
    <dbReference type="NCBI Taxonomy" id="930166"/>
    <lineage>
        <taxon>Bacteria</taxon>
        <taxon>Pseudomonadati</taxon>
        <taxon>Pseudomonadota</taxon>
        <taxon>Gammaproteobacteria</taxon>
        <taxon>Pseudomonadales</taxon>
        <taxon>Pseudomonadaceae</taxon>
        <taxon>Pseudomonas</taxon>
    </lineage>
</organism>
<dbReference type="EMBL" id="MOBO01000011">
    <property type="protein sequence ID" value="RON38985.1"/>
    <property type="molecule type" value="Genomic_DNA"/>
</dbReference>
<dbReference type="Proteomes" id="UP000286351">
    <property type="component" value="Unassembled WGS sequence"/>
</dbReference>
<reference evidence="4 5" key="1">
    <citation type="submission" date="2016-10" db="EMBL/GenBank/DDBJ databases">
        <title>Comparative genome analysis of multiple Pseudomonas spp. focuses on biocontrol and plant growth promoting traits.</title>
        <authorList>
            <person name="Tao X.-Y."/>
            <person name="Taylor C.G."/>
        </authorList>
    </citation>
    <scope>NUCLEOTIDE SEQUENCE [LARGE SCALE GENOMIC DNA]</scope>
    <source>
        <strain evidence="4 5">38D4</strain>
    </source>
</reference>
<feature type="signal peptide" evidence="3">
    <location>
        <begin position="1"/>
        <end position="23"/>
    </location>
</feature>
<dbReference type="AlphaFoldDB" id="A0A423JMS2"/>
<proteinExistence type="predicted"/>
<accession>A0A423JMS2</accession>
<evidence type="ECO:0000256" key="2">
    <source>
        <dbReference type="SAM" id="MobiDB-lite"/>
    </source>
</evidence>
<keyword evidence="3" id="KW-0732">Signal</keyword>
<gene>
    <name evidence="4" type="ORF">BK664_12310</name>
</gene>
<dbReference type="RefSeq" id="WP_123365965.1">
    <property type="nucleotide sequence ID" value="NZ_MOBO01000011.1"/>
</dbReference>
<comment type="caution">
    <text evidence="4">The sequence shown here is derived from an EMBL/GenBank/DDBJ whole genome shotgun (WGS) entry which is preliminary data.</text>
</comment>
<evidence type="ECO:0000313" key="5">
    <source>
        <dbReference type="Proteomes" id="UP000286351"/>
    </source>
</evidence>
<dbReference type="Pfam" id="PF11839">
    <property type="entry name" value="Alanine_zipper"/>
    <property type="match status" value="1"/>
</dbReference>
<keyword evidence="4" id="KW-0449">Lipoprotein</keyword>
<evidence type="ECO:0000313" key="4">
    <source>
        <dbReference type="EMBL" id="RON38985.1"/>
    </source>
</evidence>
<dbReference type="InterPro" id="IPR021793">
    <property type="entry name" value="Oprl"/>
</dbReference>
<evidence type="ECO:0000256" key="1">
    <source>
        <dbReference type="SAM" id="Coils"/>
    </source>
</evidence>
<protein>
    <submittedName>
        <fullName evidence="4">Outer membrane lipoprotein OprI</fullName>
    </submittedName>
</protein>
<dbReference type="NCBIfam" id="NF040598">
    <property type="entry name" value="Ala_zip_lipo"/>
    <property type="match status" value="1"/>
</dbReference>